<evidence type="ECO:0000313" key="2">
    <source>
        <dbReference type="EMBL" id="GAA4033541.1"/>
    </source>
</evidence>
<proteinExistence type="predicted"/>
<evidence type="ECO:0000313" key="3">
    <source>
        <dbReference type="Proteomes" id="UP001501747"/>
    </source>
</evidence>
<dbReference type="SUPFAM" id="SSF56112">
    <property type="entry name" value="Protein kinase-like (PK-like)"/>
    <property type="match status" value="1"/>
</dbReference>
<dbReference type="EMBL" id="BAABAL010000024">
    <property type="protein sequence ID" value="GAA4033541.1"/>
    <property type="molecule type" value="Genomic_DNA"/>
</dbReference>
<sequence length="257" mass="28120">MRAAAPESLMAIMEFSSGWDSAATLVDGRWVERRPRRPEVAPRLLAESRVMSWLAPRLPLPVPCPVVVSEQPLVLRHELVPGEPAEALTGADGRVVGRFLRALHDTDPAEALRHGLAEGAVPELDRFRAEVVPMLPDQPLALALLDDLRVPRTESVVHGDLGPEHLLCHEGAVSGVIDWTDVHLGDAAIDLAWTLFGTPPEFADALAETYGVSEELRRRALQWHRLGPWYEVTHGLDTGQPELVRDGLAGIIARISS</sequence>
<dbReference type="InterPro" id="IPR011009">
    <property type="entry name" value="Kinase-like_dom_sf"/>
</dbReference>
<protein>
    <recommendedName>
        <fullName evidence="1">Aminoglycoside phosphotransferase domain-containing protein</fullName>
    </recommendedName>
</protein>
<dbReference type="PANTHER" id="PTHR21310">
    <property type="entry name" value="AMINOGLYCOSIDE PHOSPHOTRANSFERASE-RELATED-RELATED"/>
    <property type="match status" value="1"/>
</dbReference>
<dbReference type="Proteomes" id="UP001501747">
    <property type="component" value="Unassembled WGS sequence"/>
</dbReference>
<dbReference type="Gene3D" id="3.30.200.20">
    <property type="entry name" value="Phosphorylase Kinase, domain 1"/>
    <property type="match status" value="1"/>
</dbReference>
<dbReference type="InterPro" id="IPR002575">
    <property type="entry name" value="Aminoglycoside_PTrfase"/>
</dbReference>
<organism evidence="2 3">
    <name type="scientific">Allokutzneria multivorans</name>
    <dbReference type="NCBI Taxonomy" id="1142134"/>
    <lineage>
        <taxon>Bacteria</taxon>
        <taxon>Bacillati</taxon>
        <taxon>Actinomycetota</taxon>
        <taxon>Actinomycetes</taxon>
        <taxon>Pseudonocardiales</taxon>
        <taxon>Pseudonocardiaceae</taxon>
        <taxon>Allokutzneria</taxon>
    </lineage>
</organism>
<keyword evidence="3" id="KW-1185">Reference proteome</keyword>
<gene>
    <name evidence="2" type="ORF">GCM10022247_68150</name>
</gene>
<comment type="caution">
    <text evidence="2">The sequence shown here is derived from an EMBL/GenBank/DDBJ whole genome shotgun (WGS) entry which is preliminary data.</text>
</comment>
<feature type="domain" description="Aminoglycoside phosphotransferase" evidence="1">
    <location>
        <begin position="13"/>
        <end position="219"/>
    </location>
</feature>
<accession>A0ABP7TZ90</accession>
<dbReference type="InterPro" id="IPR051678">
    <property type="entry name" value="AGP_Transferase"/>
</dbReference>
<name>A0ABP7TZ90_9PSEU</name>
<reference evidence="3" key="1">
    <citation type="journal article" date="2019" name="Int. J. Syst. Evol. Microbiol.">
        <title>The Global Catalogue of Microorganisms (GCM) 10K type strain sequencing project: providing services to taxonomists for standard genome sequencing and annotation.</title>
        <authorList>
            <consortium name="The Broad Institute Genomics Platform"/>
            <consortium name="The Broad Institute Genome Sequencing Center for Infectious Disease"/>
            <person name="Wu L."/>
            <person name="Ma J."/>
        </authorList>
    </citation>
    <scope>NUCLEOTIDE SEQUENCE [LARGE SCALE GENOMIC DNA]</scope>
    <source>
        <strain evidence="3">JCM 17342</strain>
    </source>
</reference>
<dbReference type="Pfam" id="PF01636">
    <property type="entry name" value="APH"/>
    <property type="match status" value="1"/>
</dbReference>
<dbReference type="Gene3D" id="3.90.1200.10">
    <property type="match status" value="1"/>
</dbReference>
<dbReference type="PANTHER" id="PTHR21310:SF15">
    <property type="entry name" value="AMINOGLYCOSIDE PHOSPHOTRANSFERASE DOMAIN-CONTAINING PROTEIN"/>
    <property type="match status" value="1"/>
</dbReference>
<evidence type="ECO:0000259" key="1">
    <source>
        <dbReference type="Pfam" id="PF01636"/>
    </source>
</evidence>